<evidence type="ECO:0000313" key="4">
    <source>
        <dbReference type="EMBL" id="AQS55854.1"/>
    </source>
</evidence>
<evidence type="ECO:0000313" key="5">
    <source>
        <dbReference type="Proteomes" id="UP000188603"/>
    </source>
</evidence>
<dbReference type="PANTHER" id="PTHR30508:SF1">
    <property type="entry name" value="UPF0051 PROTEIN ABCI8, CHLOROPLASTIC-RELATED"/>
    <property type="match status" value="1"/>
</dbReference>
<feature type="domain" description="SUF system FeS cluster assembly SufBD N-terminal" evidence="3">
    <location>
        <begin position="99"/>
        <end position="173"/>
    </location>
</feature>
<name>A0A1U9K743_9BACL</name>
<dbReference type="AlphaFoldDB" id="A0A1U9K743"/>
<dbReference type="PANTHER" id="PTHR30508">
    <property type="entry name" value="FES CLUSTER ASSEMBLY PROTEIN SUF"/>
    <property type="match status" value="1"/>
</dbReference>
<dbReference type="InterPro" id="IPR045595">
    <property type="entry name" value="SufBD_N"/>
</dbReference>
<dbReference type="InterPro" id="IPR000825">
    <property type="entry name" value="SUF_FeS_clus_asmbl_SufBD_core"/>
</dbReference>
<protein>
    <submittedName>
        <fullName evidence="4">Fe-S cluster assembly protein SufD</fullName>
    </submittedName>
</protein>
<dbReference type="NCBIfam" id="TIGR01981">
    <property type="entry name" value="sufD"/>
    <property type="match status" value="1"/>
</dbReference>
<organism evidence="4 5">
    <name type="scientific">Novibacillus thermophilus</name>
    <dbReference type="NCBI Taxonomy" id="1471761"/>
    <lineage>
        <taxon>Bacteria</taxon>
        <taxon>Bacillati</taxon>
        <taxon>Bacillota</taxon>
        <taxon>Bacilli</taxon>
        <taxon>Bacillales</taxon>
        <taxon>Thermoactinomycetaceae</taxon>
        <taxon>Novibacillus</taxon>
    </lineage>
</organism>
<dbReference type="Proteomes" id="UP000188603">
    <property type="component" value="Chromosome"/>
</dbReference>
<dbReference type="Pfam" id="PF19295">
    <property type="entry name" value="SufBD_N"/>
    <property type="match status" value="1"/>
</dbReference>
<comment type="similarity">
    <text evidence="1">Belongs to the iron-sulfur cluster assembly SufBD family.</text>
</comment>
<evidence type="ECO:0000259" key="2">
    <source>
        <dbReference type="Pfam" id="PF01458"/>
    </source>
</evidence>
<dbReference type="STRING" id="1471761.B0W44_08690"/>
<dbReference type="RefSeq" id="WP_077719717.1">
    <property type="nucleotide sequence ID" value="NZ_CP019699.1"/>
</dbReference>
<dbReference type="EMBL" id="CP019699">
    <property type="protein sequence ID" value="AQS55854.1"/>
    <property type="molecule type" value="Genomic_DNA"/>
</dbReference>
<dbReference type="InterPro" id="IPR055346">
    <property type="entry name" value="Fe-S_cluster_assembly_SufBD"/>
</dbReference>
<feature type="domain" description="SUF system FeS cluster assembly SufBD core" evidence="2">
    <location>
        <begin position="180"/>
        <end position="410"/>
    </location>
</feature>
<sequence>MSVNTSNLIFDRDVITQLSQKNAEPDWMLDFRLKALEKASSLPLPNVEKTHIRQWNFTEFQPYTEEAVLSRFDELPETVRSFAQEEADGRNLIVQHNSTVVYTELMPELQQKGVIFTDLHTALREHGDLVRKVFMTDASQADEHKLTALHAALWSGGAFLYVPKNVELDVPIQSLVWTDKSGIGLLPHLVIVAEDNSRLTYVDSYVSAEGVEGVVHNGMTEIFVGPGASVQYATLHHYSEGVTDVSLRRATVARDGRVDWIVGDLNNGNTVSDNTTYLKGDGSQGYVKSITIASGKQENSITSNIRHYGKNTPSDILARAVVKDSSTSILNSITKIEKGARRADGQQTGRVLMMNEKSRGDANPILLIDENDVTAGHAASAGKVDPLQIYYLMSRGMTKADAERLIIYGFLNPLLEEIPIEDVVKQLKRVIERKLR</sequence>
<reference evidence="4 5" key="1">
    <citation type="journal article" date="2015" name="Int. J. Syst. Evol. Microbiol.">
        <title>Novibacillus thermophilus gen. nov., sp. nov., a Gram-staining-negative and moderately thermophilic member of the family Thermoactinomycetaceae.</title>
        <authorList>
            <person name="Yang G."/>
            <person name="Chen J."/>
            <person name="Zhou S."/>
        </authorList>
    </citation>
    <scope>NUCLEOTIDE SEQUENCE [LARGE SCALE GENOMIC DNA]</scope>
    <source>
        <strain evidence="4 5">SG-1</strain>
    </source>
</reference>
<dbReference type="OrthoDB" id="9803529at2"/>
<dbReference type="InterPro" id="IPR037284">
    <property type="entry name" value="SUF_FeS_clus_asmbl_SufBD_sf"/>
</dbReference>
<dbReference type="Pfam" id="PF01458">
    <property type="entry name" value="SUFBD_core"/>
    <property type="match status" value="1"/>
</dbReference>
<dbReference type="KEGG" id="ntr:B0W44_08690"/>
<evidence type="ECO:0000256" key="1">
    <source>
        <dbReference type="ARBA" id="ARBA00043967"/>
    </source>
</evidence>
<dbReference type="InterPro" id="IPR011542">
    <property type="entry name" value="SUF_FeS_clus_asmbl_SufD"/>
</dbReference>
<keyword evidence="5" id="KW-1185">Reference proteome</keyword>
<dbReference type="SUPFAM" id="SSF101960">
    <property type="entry name" value="Stabilizer of iron transporter SufD"/>
    <property type="match status" value="1"/>
</dbReference>
<accession>A0A1U9K743</accession>
<proteinExistence type="inferred from homology"/>
<evidence type="ECO:0000259" key="3">
    <source>
        <dbReference type="Pfam" id="PF19295"/>
    </source>
</evidence>
<gene>
    <name evidence="4" type="ORF">B0W44_08690</name>
</gene>
<dbReference type="GO" id="GO:0016226">
    <property type="term" value="P:iron-sulfur cluster assembly"/>
    <property type="evidence" value="ECO:0007669"/>
    <property type="project" value="InterPro"/>
</dbReference>